<dbReference type="HAMAP" id="MF_00505">
    <property type="entry name" value="HSP90"/>
    <property type="match status" value="1"/>
</dbReference>
<evidence type="ECO:0000313" key="6">
    <source>
        <dbReference type="EMBL" id="MET3617169.1"/>
    </source>
</evidence>
<name>A0ABV2JBL6_9FIRM</name>
<dbReference type="EMBL" id="JBEPMA010000003">
    <property type="protein sequence ID" value="MET3617169.1"/>
    <property type="molecule type" value="Genomic_DNA"/>
</dbReference>
<comment type="caution">
    <text evidence="6">The sequence shown here is derived from an EMBL/GenBank/DDBJ whole genome shotgun (WGS) entry which is preliminary data.</text>
</comment>
<dbReference type="Gene3D" id="3.30.230.80">
    <property type="match status" value="1"/>
</dbReference>
<dbReference type="Gene3D" id="1.20.120.790">
    <property type="entry name" value="Heat shock protein 90, C-terminal domain"/>
    <property type="match status" value="1"/>
</dbReference>
<keyword evidence="4 5" id="KW-0143">Chaperone</keyword>
<dbReference type="SUPFAM" id="SSF54211">
    <property type="entry name" value="Ribosomal protein S5 domain 2-like"/>
    <property type="match status" value="1"/>
</dbReference>
<dbReference type="PROSITE" id="PS00298">
    <property type="entry name" value="HSP90"/>
    <property type="match status" value="1"/>
</dbReference>
<keyword evidence="5" id="KW-0963">Cytoplasm</keyword>
<sequence>METKKFNAQTERLMDLMINSIYTNKEIFLRELISNASDSMDKMYYIALNDDDIKFEHDDYYIRIIPNKDDRTLTIEDNGIGMAEDELIDNLGTIAKSGSEEFKKANKKSEEYEIIGQFGVGFYSAFMVADKIEVLSKSYKEDSAHLWTSKGASGYTIEDAEKESHGTSIKLYLRENTDDYEYDEFLEEYRIRDLVSHYSNYIRYPIKMNVEKQRPTEDATAEDPKFETYREDDILNSTVPMWRKNKNELTDEDYNLFFKQRHFGFDDPISHLHINVEGLIAFKSILFIPSKRPYDFFNIENKRGLELYSNGVLIMENCEDLLPPYLSFVKGVVDSEDISLNISREMLQKTRELELIKKNIEKKVLEKLTRLLKEDRQKYKEFFKNFGVLLKSGAYDNYGQNADKLKDLFIFPSTKRESTTLREYVEILKPEQEYIYYVSGSSVDSVTELPQIKSFIDKDYEVLVFTDPIDEFVIKVLGEYDGKKFKSISETSTDNSEESATDTEIIKDMLEILKDEVVEIRENPSLKNDASYLSSRGEISIEMEKTLKNMPGNQNFKAEKVLEINPNHPAFEKLEKYKSEDEDLFKTYTNLLYNQARLMAGLTIEDPISFARDISKLM</sequence>
<evidence type="ECO:0000256" key="2">
    <source>
        <dbReference type="ARBA" id="ARBA00022741"/>
    </source>
</evidence>
<protein>
    <recommendedName>
        <fullName evidence="5">Chaperone protein HtpG</fullName>
    </recommendedName>
    <alternativeName>
        <fullName evidence="5">Heat shock protein HtpG</fullName>
    </alternativeName>
    <alternativeName>
        <fullName evidence="5">High temperature protein G</fullName>
    </alternativeName>
</protein>
<dbReference type="Gene3D" id="3.40.50.11260">
    <property type="match status" value="1"/>
</dbReference>
<evidence type="ECO:0000256" key="3">
    <source>
        <dbReference type="ARBA" id="ARBA00022840"/>
    </source>
</evidence>
<evidence type="ECO:0000256" key="1">
    <source>
        <dbReference type="ARBA" id="ARBA00008239"/>
    </source>
</evidence>
<comment type="subunit">
    <text evidence="5">Homodimer.</text>
</comment>
<proteinExistence type="inferred from homology"/>
<dbReference type="Gene3D" id="3.30.565.10">
    <property type="entry name" value="Histidine kinase-like ATPase, C-terminal domain"/>
    <property type="match status" value="1"/>
</dbReference>
<dbReference type="Proteomes" id="UP001549162">
    <property type="component" value="Unassembled WGS sequence"/>
</dbReference>
<dbReference type="SUPFAM" id="SSF55874">
    <property type="entry name" value="ATPase domain of HSP90 chaperone/DNA topoisomerase II/histidine kinase"/>
    <property type="match status" value="1"/>
</dbReference>
<dbReference type="PIRSF" id="PIRSF002583">
    <property type="entry name" value="Hsp90"/>
    <property type="match status" value="1"/>
</dbReference>
<accession>A0ABV2JBL6</accession>
<dbReference type="InterPro" id="IPR019805">
    <property type="entry name" value="Heat_shock_protein_90_CS"/>
</dbReference>
<comment type="similarity">
    <text evidence="1 5">Belongs to the heat shock protein 90 family.</text>
</comment>
<dbReference type="InterPro" id="IPR020568">
    <property type="entry name" value="Ribosomal_Su5_D2-typ_SF"/>
</dbReference>
<comment type="subcellular location">
    <subcellularLocation>
        <location evidence="5">Cytoplasm</location>
    </subcellularLocation>
</comment>
<reference evidence="6 7" key="1">
    <citation type="submission" date="2024-06" db="EMBL/GenBank/DDBJ databases">
        <title>Genomic Encyclopedia of Type Strains, Phase IV (KMG-IV): sequencing the most valuable type-strain genomes for metagenomic binning, comparative biology and taxonomic classification.</title>
        <authorList>
            <person name="Goeker M."/>
        </authorList>
    </citation>
    <scope>NUCLEOTIDE SEQUENCE [LARGE SCALE GENOMIC DNA]</scope>
    <source>
        <strain evidence="6 7">DSM 21460</strain>
    </source>
</reference>
<dbReference type="Pfam" id="PF13589">
    <property type="entry name" value="HATPase_c_3"/>
    <property type="match status" value="1"/>
</dbReference>
<dbReference type="RefSeq" id="WP_354367352.1">
    <property type="nucleotide sequence ID" value="NZ_JBEPMA010000003.1"/>
</dbReference>
<comment type="function">
    <text evidence="5">Molecular chaperone. Has ATPase activity.</text>
</comment>
<dbReference type="NCBIfam" id="NF003555">
    <property type="entry name" value="PRK05218.1"/>
    <property type="match status" value="1"/>
</dbReference>
<keyword evidence="2 5" id="KW-0547">Nucleotide-binding</keyword>
<dbReference type="PANTHER" id="PTHR11528">
    <property type="entry name" value="HEAT SHOCK PROTEIN 90 FAMILY MEMBER"/>
    <property type="match status" value="1"/>
</dbReference>
<dbReference type="Pfam" id="PF00183">
    <property type="entry name" value="HSP90"/>
    <property type="match status" value="2"/>
</dbReference>
<dbReference type="InterPro" id="IPR036890">
    <property type="entry name" value="HATPase_C_sf"/>
</dbReference>
<keyword evidence="3 5" id="KW-0067">ATP-binding</keyword>
<organism evidence="6 7">
    <name type="scientific">Peptoniphilus olsenii</name>
    <dbReference type="NCBI Taxonomy" id="411570"/>
    <lineage>
        <taxon>Bacteria</taxon>
        <taxon>Bacillati</taxon>
        <taxon>Bacillota</taxon>
        <taxon>Tissierellia</taxon>
        <taxon>Tissierellales</taxon>
        <taxon>Peptoniphilaceae</taxon>
        <taxon>Peptoniphilus</taxon>
    </lineage>
</organism>
<gene>
    <name evidence="5" type="primary">htpG</name>
    <name evidence="6" type="ORF">ABID14_000797</name>
</gene>
<keyword evidence="7" id="KW-1185">Reference proteome</keyword>
<dbReference type="PRINTS" id="PR00775">
    <property type="entry name" value="HEATSHOCK90"/>
</dbReference>
<evidence type="ECO:0000256" key="4">
    <source>
        <dbReference type="ARBA" id="ARBA00023186"/>
    </source>
</evidence>
<dbReference type="InterPro" id="IPR020575">
    <property type="entry name" value="Hsp90_N"/>
</dbReference>
<dbReference type="CDD" id="cd16927">
    <property type="entry name" value="HATPase_Hsp90-like"/>
    <property type="match status" value="1"/>
</dbReference>
<evidence type="ECO:0000256" key="5">
    <source>
        <dbReference type="HAMAP-Rule" id="MF_00505"/>
    </source>
</evidence>
<feature type="region of interest" description="C" evidence="5">
    <location>
        <begin position="546"/>
        <end position="618"/>
    </location>
</feature>
<evidence type="ECO:0000313" key="7">
    <source>
        <dbReference type="Proteomes" id="UP001549162"/>
    </source>
</evidence>
<keyword evidence="5" id="KW-0346">Stress response</keyword>
<dbReference type="InterPro" id="IPR001404">
    <property type="entry name" value="Hsp90_fam"/>
</dbReference>
<dbReference type="InterPro" id="IPR037196">
    <property type="entry name" value="HSP90_C"/>
</dbReference>
<comment type="caution">
    <text evidence="5">Lacks conserved residue(s) required for the propagation of feature annotation.</text>
</comment>
<feature type="region of interest" description="A; substrate-binding" evidence="5">
    <location>
        <begin position="1"/>
        <end position="344"/>
    </location>
</feature>
<dbReference type="SUPFAM" id="SSF110942">
    <property type="entry name" value="HSP90 C-terminal domain"/>
    <property type="match status" value="1"/>
</dbReference>